<keyword evidence="2 8" id="KW-0812">Transmembrane</keyword>
<keyword evidence="5" id="KW-0443">Lipid metabolism</keyword>
<dbReference type="InterPro" id="IPR009617">
    <property type="entry name" value="Seipin"/>
</dbReference>
<sequence>MYLFNKFTRWSAADAQRVKYWTVRLVAGSAALTVATAFALASYGAFYYFFIPRLSHQLPVYLDYSAPMTTTMATTSAAPLTAVAYVPISPDGSSRIFTSAQGYRVSLHLTLPTSPTNRAQDNFMVGVELLDAQNATAYAARRPGLLPYRSTATRLGRTILRALPLALGWIRETESLRLVLLEDMRDDGAWPITHMYVTLSNRRIQTYSIVAHFDVQYTGLRYYMYYWSVPTAAFFVCLSVVWQAFAALVSWRVLDTYAGNLPLPSPRASSQSRHLPLEASRAPSPASGPMSSSPSLSRRRRPQAIQRSRSRRNASNGSGSSIGRRTPSPRPTQFEELAEPVRSPSPLSKTDPEPLDPVEATQSILTETQVVPTESNVATLSAEDSEDQVSL</sequence>
<reference evidence="9" key="1">
    <citation type="submission" date="2022-07" db="EMBL/GenBank/DDBJ databases">
        <title>Phylogenomic reconstructions and comparative analyses of Kickxellomycotina fungi.</title>
        <authorList>
            <person name="Reynolds N.K."/>
            <person name="Stajich J.E."/>
            <person name="Barry K."/>
            <person name="Grigoriev I.V."/>
            <person name="Crous P."/>
            <person name="Smith M.E."/>
        </authorList>
    </citation>
    <scope>NUCLEOTIDE SEQUENCE</scope>
    <source>
        <strain evidence="9">RSA 861</strain>
    </source>
</reference>
<protein>
    <recommendedName>
        <fullName evidence="11">Seipin</fullName>
    </recommendedName>
</protein>
<dbReference type="EMBL" id="JANBPT010000050">
    <property type="protein sequence ID" value="KAJ1929036.1"/>
    <property type="molecule type" value="Genomic_DNA"/>
</dbReference>
<dbReference type="GO" id="GO:0140042">
    <property type="term" value="P:lipid droplet formation"/>
    <property type="evidence" value="ECO:0007669"/>
    <property type="project" value="UniProtKB-ARBA"/>
</dbReference>
<dbReference type="PANTHER" id="PTHR21212:SF0">
    <property type="entry name" value="SEIPIN"/>
    <property type="match status" value="1"/>
</dbReference>
<comment type="subcellular location">
    <subcellularLocation>
        <location evidence="1">Endoplasmic reticulum membrane</location>
        <topology evidence="1">Multi-pass membrane protein</topology>
    </subcellularLocation>
</comment>
<evidence type="ECO:0000313" key="9">
    <source>
        <dbReference type="EMBL" id="KAJ1929036.1"/>
    </source>
</evidence>
<dbReference type="Proteomes" id="UP001150569">
    <property type="component" value="Unassembled WGS sequence"/>
</dbReference>
<dbReference type="OrthoDB" id="3990054at2759"/>
<evidence type="ECO:0000256" key="1">
    <source>
        <dbReference type="ARBA" id="ARBA00004477"/>
    </source>
</evidence>
<feature type="compositionally biased region" description="Polar residues" evidence="7">
    <location>
        <begin position="360"/>
        <end position="379"/>
    </location>
</feature>
<evidence type="ECO:0000256" key="7">
    <source>
        <dbReference type="SAM" id="MobiDB-lite"/>
    </source>
</evidence>
<evidence type="ECO:0000256" key="4">
    <source>
        <dbReference type="ARBA" id="ARBA00022989"/>
    </source>
</evidence>
<keyword evidence="4 8" id="KW-1133">Transmembrane helix</keyword>
<name>A0A9W8AE19_9FUNG</name>
<feature type="transmembrane region" description="Helical" evidence="8">
    <location>
        <begin position="70"/>
        <end position="88"/>
    </location>
</feature>
<keyword evidence="3" id="KW-0256">Endoplasmic reticulum</keyword>
<dbReference type="GO" id="GO:0005789">
    <property type="term" value="C:endoplasmic reticulum membrane"/>
    <property type="evidence" value="ECO:0007669"/>
    <property type="project" value="UniProtKB-SubCell"/>
</dbReference>
<evidence type="ECO:0008006" key="11">
    <source>
        <dbReference type="Google" id="ProtNLM"/>
    </source>
</evidence>
<organism evidence="9 10">
    <name type="scientific">Tieghemiomyces parasiticus</name>
    <dbReference type="NCBI Taxonomy" id="78921"/>
    <lineage>
        <taxon>Eukaryota</taxon>
        <taxon>Fungi</taxon>
        <taxon>Fungi incertae sedis</taxon>
        <taxon>Zoopagomycota</taxon>
        <taxon>Kickxellomycotina</taxon>
        <taxon>Dimargaritomycetes</taxon>
        <taxon>Dimargaritales</taxon>
        <taxon>Dimargaritaceae</taxon>
        <taxon>Tieghemiomyces</taxon>
    </lineage>
</organism>
<evidence type="ECO:0000256" key="6">
    <source>
        <dbReference type="ARBA" id="ARBA00023136"/>
    </source>
</evidence>
<feature type="transmembrane region" description="Helical" evidence="8">
    <location>
        <begin position="21"/>
        <end position="50"/>
    </location>
</feature>
<feature type="compositionally biased region" description="Low complexity" evidence="7">
    <location>
        <begin position="313"/>
        <end position="325"/>
    </location>
</feature>
<feature type="region of interest" description="Disordered" evidence="7">
    <location>
        <begin position="265"/>
        <end position="391"/>
    </location>
</feature>
<evidence type="ECO:0000313" key="10">
    <source>
        <dbReference type="Proteomes" id="UP001150569"/>
    </source>
</evidence>
<dbReference type="PANTHER" id="PTHR21212">
    <property type="entry name" value="BERNARDINELLI-SEIP CONGENITAL LIPODYSTROPHY 2 HOMOLOG BSCL2 PROTEIN"/>
    <property type="match status" value="1"/>
</dbReference>
<feature type="transmembrane region" description="Helical" evidence="8">
    <location>
        <begin position="225"/>
        <end position="245"/>
    </location>
</feature>
<evidence type="ECO:0000256" key="5">
    <source>
        <dbReference type="ARBA" id="ARBA00023098"/>
    </source>
</evidence>
<gene>
    <name evidence="9" type="ORF">IWQ60_001532</name>
</gene>
<dbReference type="CDD" id="cd23995">
    <property type="entry name" value="Seipin_BSCL2_like"/>
    <property type="match status" value="1"/>
</dbReference>
<dbReference type="Pfam" id="PF06775">
    <property type="entry name" value="Seipin"/>
    <property type="match status" value="1"/>
</dbReference>
<dbReference type="AlphaFoldDB" id="A0A9W8AE19"/>
<proteinExistence type="predicted"/>
<feature type="compositionally biased region" description="Basic residues" evidence="7">
    <location>
        <begin position="297"/>
        <end position="312"/>
    </location>
</feature>
<evidence type="ECO:0000256" key="2">
    <source>
        <dbReference type="ARBA" id="ARBA00022692"/>
    </source>
</evidence>
<keyword evidence="10" id="KW-1185">Reference proteome</keyword>
<evidence type="ECO:0000256" key="8">
    <source>
        <dbReference type="SAM" id="Phobius"/>
    </source>
</evidence>
<feature type="compositionally biased region" description="Low complexity" evidence="7">
    <location>
        <begin position="279"/>
        <end position="296"/>
    </location>
</feature>
<accession>A0A9W8AE19</accession>
<dbReference type="GO" id="GO:0006629">
    <property type="term" value="P:lipid metabolic process"/>
    <property type="evidence" value="ECO:0007669"/>
    <property type="project" value="UniProtKB-KW"/>
</dbReference>
<comment type="caution">
    <text evidence="9">The sequence shown here is derived from an EMBL/GenBank/DDBJ whole genome shotgun (WGS) entry which is preliminary data.</text>
</comment>
<keyword evidence="6 8" id="KW-0472">Membrane</keyword>
<evidence type="ECO:0000256" key="3">
    <source>
        <dbReference type="ARBA" id="ARBA00022824"/>
    </source>
</evidence>